<name>G7EA53_MIXOS</name>
<dbReference type="SMART" id="SM00360">
    <property type="entry name" value="RRM"/>
    <property type="match status" value="1"/>
</dbReference>
<feature type="compositionally biased region" description="Basic and acidic residues" evidence="8">
    <location>
        <begin position="523"/>
        <end position="541"/>
    </location>
</feature>
<dbReference type="STRING" id="764103.G7EA53"/>
<gene>
    <name evidence="10" type="primary">Mo06416</name>
    <name evidence="10" type="ORF">E5Q_06416</name>
</gene>
<feature type="compositionally biased region" description="Basic residues" evidence="8">
    <location>
        <begin position="467"/>
        <end position="476"/>
    </location>
</feature>
<evidence type="ECO:0000313" key="10">
    <source>
        <dbReference type="EMBL" id="GAA99713.1"/>
    </source>
</evidence>
<dbReference type="SUPFAM" id="SSF54928">
    <property type="entry name" value="RNA-binding domain, RBD"/>
    <property type="match status" value="1"/>
</dbReference>
<evidence type="ECO:0000256" key="5">
    <source>
        <dbReference type="ARBA" id="ARBA00022884"/>
    </source>
</evidence>
<feature type="compositionally biased region" description="Low complexity" evidence="8">
    <location>
        <begin position="79"/>
        <end position="88"/>
    </location>
</feature>
<dbReference type="FunCoup" id="G7EA53">
    <property type="interactions" value="268"/>
</dbReference>
<evidence type="ECO:0000259" key="9">
    <source>
        <dbReference type="PROSITE" id="PS50102"/>
    </source>
</evidence>
<keyword evidence="11" id="KW-1185">Reference proteome</keyword>
<dbReference type="AlphaFoldDB" id="G7EA53"/>
<dbReference type="CDD" id="cd12395">
    <property type="entry name" value="RRM2_RBM34"/>
    <property type="match status" value="1"/>
</dbReference>
<evidence type="ECO:0000256" key="1">
    <source>
        <dbReference type="ARBA" id="ARBA00002475"/>
    </source>
</evidence>
<comment type="caution">
    <text evidence="10">The sequence shown here is derived from an EMBL/GenBank/DDBJ whole genome shotgun (WGS) entry which is preliminary data.</text>
</comment>
<sequence>MADTARPAKKSKGKQKAEEASAHDLSSFLLKSTEVALDSDLNSLFSSSKPLVSIKRSNETDADSPEARARRAAEKIKRQAASVAARSSRTPKLTPTASALAPTQSSNAKRRRSTPSEAEESAEEQSDSDSAPPIHVSLLPGGEERQSKPRKAKKAKLTDEDISERNARTVFIGNVVLAAASSKSTSKALVRHLFSTLPEQVQAVARCESIRYRSLPLAAPVTQPKSSQSHAKARAEQWKQHANGASQEPAQEYLTPAQQRKVAFIKHELHPSGQNCNAYAVLQLTSPAADLETSADLATLLATSANATVFEERTLRVDLVKSASDAASSPGKTDSHSADHLRRTCYVGNLDFAQDEEGIRKVFEDLLRAERGAPPAGKPYVESVRVVRDRDTGLGKGFAYVLLHDEDCVDEMFAIEASKVKVSKRKVRLERCKTSAALKSIKVKKEAAAGSLQGSKAAVDKRDPKRDRTHKTHPLPKVRVNQDIGEKIKDLSKEERKEYKANDESRLARRLEKKRAKAALLKADSRSKQKEKLRTKRDSGKPKMSSKKSRVRSDAQESRKTQKKV</sequence>
<dbReference type="InterPro" id="IPR012677">
    <property type="entry name" value="Nucleotide-bd_a/b_plait_sf"/>
</dbReference>
<dbReference type="OrthoDB" id="442677at2759"/>
<keyword evidence="6" id="KW-0539">Nucleus</keyword>
<feature type="region of interest" description="Disordered" evidence="8">
    <location>
        <begin position="46"/>
        <end position="160"/>
    </location>
</feature>
<feature type="region of interest" description="Disordered" evidence="8">
    <location>
        <begin position="1"/>
        <end position="26"/>
    </location>
</feature>
<dbReference type="PANTHER" id="PTHR23236:SF25">
    <property type="entry name" value="RNA-BINDING PROTEIN 34"/>
    <property type="match status" value="1"/>
</dbReference>
<comment type="similarity">
    <text evidence="3">Belongs to the RRM RBM34 family.</text>
</comment>
<dbReference type="Proteomes" id="UP000009131">
    <property type="component" value="Unassembled WGS sequence"/>
</dbReference>
<evidence type="ECO:0000256" key="3">
    <source>
        <dbReference type="ARBA" id="ARBA00007077"/>
    </source>
</evidence>
<dbReference type="InterPro" id="IPR000504">
    <property type="entry name" value="RRM_dom"/>
</dbReference>
<dbReference type="EMBL" id="BABT02000229">
    <property type="protein sequence ID" value="GAA99713.1"/>
    <property type="molecule type" value="Genomic_DNA"/>
</dbReference>
<protein>
    <recommendedName>
        <fullName evidence="4">Nucleolar protein 12</fullName>
    </recommendedName>
</protein>
<feature type="region of interest" description="Disordered" evidence="8">
    <location>
        <begin position="449"/>
        <end position="478"/>
    </location>
</feature>
<feature type="compositionally biased region" description="Polar residues" evidence="8">
    <location>
        <begin position="90"/>
        <end position="107"/>
    </location>
</feature>
<keyword evidence="5 7" id="KW-0694">RNA-binding</keyword>
<dbReference type="PROSITE" id="PS50102">
    <property type="entry name" value="RRM"/>
    <property type="match status" value="1"/>
</dbReference>
<dbReference type="InterPro" id="IPR034221">
    <property type="entry name" value="RBM34_RRM2"/>
</dbReference>
<accession>G7EA53</accession>
<comment type="subcellular location">
    <subcellularLocation>
        <location evidence="2">Nucleus</location>
        <location evidence="2">Nucleolus</location>
    </subcellularLocation>
</comment>
<evidence type="ECO:0000256" key="8">
    <source>
        <dbReference type="SAM" id="MobiDB-lite"/>
    </source>
</evidence>
<feature type="domain" description="RRM" evidence="9">
    <location>
        <begin position="343"/>
        <end position="434"/>
    </location>
</feature>
<reference evidence="10 11" key="2">
    <citation type="journal article" date="2012" name="Open Biol.">
        <title>Characteristics of nucleosomes and linker DNA regions on the genome of the basidiomycete Mixia osmundae revealed by mono- and dinucleosome mapping.</title>
        <authorList>
            <person name="Nishida H."/>
            <person name="Kondo S."/>
            <person name="Matsumoto T."/>
            <person name="Suzuki Y."/>
            <person name="Yoshikawa H."/>
            <person name="Taylor T.D."/>
            <person name="Sugiyama J."/>
        </authorList>
    </citation>
    <scope>NUCLEOTIDE SEQUENCE [LARGE SCALE GENOMIC DNA]</scope>
    <source>
        <strain evidence="11">CBS 9802 / IAM 14324 / JCM 22182 / KY 12970</strain>
    </source>
</reference>
<dbReference type="HOGENOM" id="CLU_018832_0_0_1"/>
<comment type="function">
    <text evidence="1">Involved in pre-25S rRNA processing.</text>
</comment>
<evidence type="ECO:0000256" key="2">
    <source>
        <dbReference type="ARBA" id="ARBA00004604"/>
    </source>
</evidence>
<dbReference type="OMA" id="IAFIKHE"/>
<dbReference type="InParanoid" id="G7EA53"/>
<dbReference type="RefSeq" id="XP_014566187.1">
    <property type="nucleotide sequence ID" value="XM_014710701.1"/>
</dbReference>
<evidence type="ECO:0000256" key="4">
    <source>
        <dbReference type="ARBA" id="ARBA00015520"/>
    </source>
</evidence>
<evidence type="ECO:0000256" key="7">
    <source>
        <dbReference type="PROSITE-ProRule" id="PRU00176"/>
    </source>
</evidence>
<dbReference type="GO" id="GO:0019843">
    <property type="term" value="F:rRNA binding"/>
    <property type="evidence" value="ECO:0007669"/>
    <property type="project" value="TreeGrafter"/>
</dbReference>
<feature type="compositionally biased region" description="Basic and acidic residues" evidence="8">
    <location>
        <begin position="551"/>
        <end position="565"/>
    </location>
</feature>
<dbReference type="eggNOG" id="KOG0118">
    <property type="taxonomic scope" value="Eukaryota"/>
</dbReference>
<evidence type="ECO:0000313" key="11">
    <source>
        <dbReference type="Proteomes" id="UP000009131"/>
    </source>
</evidence>
<evidence type="ECO:0000256" key="6">
    <source>
        <dbReference type="ARBA" id="ARBA00023242"/>
    </source>
</evidence>
<organism evidence="10 11">
    <name type="scientific">Mixia osmundae (strain CBS 9802 / IAM 14324 / JCM 22182 / KY 12970)</name>
    <dbReference type="NCBI Taxonomy" id="764103"/>
    <lineage>
        <taxon>Eukaryota</taxon>
        <taxon>Fungi</taxon>
        <taxon>Dikarya</taxon>
        <taxon>Basidiomycota</taxon>
        <taxon>Pucciniomycotina</taxon>
        <taxon>Mixiomycetes</taxon>
        <taxon>Mixiales</taxon>
        <taxon>Mixiaceae</taxon>
        <taxon>Mixia</taxon>
    </lineage>
</organism>
<dbReference type="InterPro" id="IPR035979">
    <property type="entry name" value="RBD_domain_sf"/>
</dbReference>
<feature type="region of interest" description="Disordered" evidence="8">
    <location>
        <begin position="512"/>
        <end position="565"/>
    </location>
</feature>
<dbReference type="Gene3D" id="3.30.70.330">
    <property type="match status" value="1"/>
</dbReference>
<dbReference type="PANTHER" id="PTHR23236">
    <property type="entry name" value="EUKARYOTIC TRANSLATION INITIATION FACTOR 4B/4H"/>
    <property type="match status" value="1"/>
</dbReference>
<proteinExistence type="inferred from homology"/>
<feature type="region of interest" description="Disordered" evidence="8">
    <location>
        <begin position="219"/>
        <end position="248"/>
    </location>
</feature>
<feature type="compositionally biased region" description="Acidic residues" evidence="8">
    <location>
        <begin position="117"/>
        <end position="127"/>
    </location>
</feature>
<reference evidence="10 11" key="1">
    <citation type="journal article" date="2011" name="J. Gen. Appl. Microbiol.">
        <title>Draft genome sequencing of the enigmatic basidiomycete Mixia osmundae.</title>
        <authorList>
            <person name="Nishida H."/>
            <person name="Nagatsuka Y."/>
            <person name="Sugiyama J."/>
        </authorList>
    </citation>
    <scope>NUCLEOTIDE SEQUENCE [LARGE SCALE GENOMIC DNA]</scope>
    <source>
        <strain evidence="11">CBS 9802 / IAM 14324 / JCM 22182 / KY 12970</strain>
    </source>
</reference>
<feature type="compositionally biased region" description="Basic and acidic residues" evidence="8">
    <location>
        <begin position="65"/>
        <end position="77"/>
    </location>
</feature>
<dbReference type="GO" id="GO:0005730">
    <property type="term" value="C:nucleolus"/>
    <property type="evidence" value="ECO:0007669"/>
    <property type="project" value="UniProtKB-SubCell"/>
</dbReference>
<dbReference type="GO" id="GO:0000463">
    <property type="term" value="P:maturation of LSU-rRNA from tricistronic rRNA transcript (SSU-rRNA, 5.8S rRNA, LSU-rRNA)"/>
    <property type="evidence" value="ECO:0007669"/>
    <property type="project" value="TreeGrafter"/>
</dbReference>